<dbReference type="InterPro" id="IPR050763">
    <property type="entry name" value="ABC_transporter_ATP-binding"/>
</dbReference>
<dbReference type="PANTHER" id="PTHR42711">
    <property type="entry name" value="ABC TRANSPORTER ATP-BINDING PROTEIN"/>
    <property type="match status" value="1"/>
</dbReference>
<comment type="similarity">
    <text evidence="1">Belongs to the ABC transporter superfamily.</text>
</comment>
<evidence type="ECO:0000259" key="5">
    <source>
        <dbReference type="Pfam" id="PF13304"/>
    </source>
</evidence>
<evidence type="ECO:0000313" key="8">
    <source>
        <dbReference type="Proteomes" id="UP000701698"/>
    </source>
</evidence>
<dbReference type="GO" id="GO:0016887">
    <property type="term" value="F:ATP hydrolysis activity"/>
    <property type="evidence" value="ECO:0007669"/>
    <property type="project" value="InterPro"/>
</dbReference>
<dbReference type="InterPro" id="IPR003959">
    <property type="entry name" value="ATPase_AAA_core"/>
</dbReference>
<keyword evidence="4" id="KW-0067">ATP-binding</keyword>
<dbReference type="InterPro" id="IPR025302">
    <property type="entry name" value="DrrA1/2-like_C"/>
</dbReference>
<keyword evidence="2" id="KW-0813">Transport</keyword>
<dbReference type="GO" id="GO:0005524">
    <property type="term" value="F:ATP binding"/>
    <property type="evidence" value="ECO:0007669"/>
    <property type="project" value="UniProtKB-KW"/>
</dbReference>
<protein>
    <submittedName>
        <fullName evidence="7">DUF4162 domain-containing protein</fullName>
    </submittedName>
</protein>
<comment type="caution">
    <text evidence="7">The sequence shown here is derived from an EMBL/GenBank/DDBJ whole genome shotgun (WGS) entry which is preliminary data.</text>
</comment>
<dbReference type="EMBL" id="JAGQKX010000156">
    <property type="protein sequence ID" value="MCA9390627.1"/>
    <property type="molecule type" value="Genomic_DNA"/>
</dbReference>
<name>A0A955RQM3_UNCKA</name>
<proteinExistence type="inferred from homology"/>
<dbReference type="AlphaFoldDB" id="A0A955RQM3"/>
<evidence type="ECO:0000259" key="6">
    <source>
        <dbReference type="Pfam" id="PF13732"/>
    </source>
</evidence>
<dbReference type="SUPFAM" id="SSF52540">
    <property type="entry name" value="P-loop containing nucleoside triphosphate hydrolases"/>
    <property type="match status" value="1"/>
</dbReference>
<dbReference type="Pfam" id="PF13732">
    <property type="entry name" value="DrrA1-3_C"/>
    <property type="match status" value="1"/>
</dbReference>
<dbReference type="PANTHER" id="PTHR42711:SF5">
    <property type="entry name" value="ABC TRANSPORTER ATP-BINDING PROTEIN NATA"/>
    <property type="match status" value="1"/>
</dbReference>
<sequence>GYLPEERGLYTTSRVLETLVYFGALKGLSSDTATHWALEYLEKVDLLDKANLEIKKLSSGQQQKIQLGITIINSPELLILDEPTKGLDPLNRTLLMDILLDLNKNGSTIIFVTHQMEEVEKIADRLVMIKNGQRKLYGEVETVKQQFGTNTLHIRFEGEIPQNPQLYSAHIENRSATITPVGDTDPNMIVAYLIKNNVTLQRLEVSAPSLHDIFIEISQQHDA</sequence>
<evidence type="ECO:0000256" key="2">
    <source>
        <dbReference type="ARBA" id="ARBA00022448"/>
    </source>
</evidence>
<feature type="domain" description="Daunorubicin resistance ATP-binding protein DrrA1/2-like C-terminal" evidence="6">
    <location>
        <begin position="138"/>
        <end position="217"/>
    </location>
</feature>
<dbReference type="Proteomes" id="UP000701698">
    <property type="component" value="Unassembled WGS sequence"/>
</dbReference>
<accession>A0A955RQM3</accession>
<keyword evidence="3" id="KW-0547">Nucleotide-binding</keyword>
<organism evidence="7 8">
    <name type="scientific">candidate division WWE3 bacterium</name>
    <dbReference type="NCBI Taxonomy" id="2053526"/>
    <lineage>
        <taxon>Bacteria</taxon>
        <taxon>Katanobacteria</taxon>
    </lineage>
</organism>
<evidence type="ECO:0000256" key="1">
    <source>
        <dbReference type="ARBA" id="ARBA00005417"/>
    </source>
</evidence>
<evidence type="ECO:0000256" key="4">
    <source>
        <dbReference type="ARBA" id="ARBA00022840"/>
    </source>
</evidence>
<feature type="non-terminal residue" evidence="7">
    <location>
        <position position="1"/>
    </location>
</feature>
<evidence type="ECO:0000313" key="7">
    <source>
        <dbReference type="EMBL" id="MCA9390627.1"/>
    </source>
</evidence>
<dbReference type="InterPro" id="IPR027417">
    <property type="entry name" value="P-loop_NTPase"/>
</dbReference>
<evidence type="ECO:0000256" key="3">
    <source>
        <dbReference type="ARBA" id="ARBA00022741"/>
    </source>
</evidence>
<dbReference type="Gene3D" id="3.40.50.300">
    <property type="entry name" value="P-loop containing nucleotide triphosphate hydrolases"/>
    <property type="match status" value="1"/>
</dbReference>
<gene>
    <name evidence="7" type="ORF">KC571_04455</name>
</gene>
<feature type="domain" description="ATPase AAA-type core" evidence="5">
    <location>
        <begin position="41"/>
        <end position="119"/>
    </location>
</feature>
<reference evidence="7" key="1">
    <citation type="submission" date="2020-04" db="EMBL/GenBank/DDBJ databases">
        <authorList>
            <person name="Zhang T."/>
        </authorList>
    </citation>
    <scope>NUCLEOTIDE SEQUENCE</scope>
    <source>
        <strain evidence="7">HKST-UBA01</strain>
    </source>
</reference>
<dbReference type="Pfam" id="PF13304">
    <property type="entry name" value="AAA_21"/>
    <property type="match status" value="1"/>
</dbReference>
<reference evidence="7" key="2">
    <citation type="journal article" date="2021" name="Microbiome">
        <title>Successional dynamics and alternative stable states in a saline activated sludge microbial community over 9 years.</title>
        <authorList>
            <person name="Wang Y."/>
            <person name="Ye J."/>
            <person name="Ju F."/>
            <person name="Liu L."/>
            <person name="Boyd J.A."/>
            <person name="Deng Y."/>
            <person name="Parks D.H."/>
            <person name="Jiang X."/>
            <person name="Yin X."/>
            <person name="Woodcroft B.J."/>
            <person name="Tyson G.W."/>
            <person name="Hugenholtz P."/>
            <person name="Polz M.F."/>
            <person name="Zhang T."/>
        </authorList>
    </citation>
    <scope>NUCLEOTIDE SEQUENCE</scope>
    <source>
        <strain evidence="7">HKST-UBA01</strain>
    </source>
</reference>